<feature type="transmembrane region" description="Helical" evidence="9">
    <location>
        <begin position="260"/>
        <end position="287"/>
    </location>
</feature>
<accession>B3S790</accession>
<dbReference type="OMA" id="FRFRITY"/>
<dbReference type="FunCoup" id="B3S790">
    <property type="interactions" value="527"/>
</dbReference>
<dbReference type="RefSeq" id="XP_002116043.1">
    <property type="nucleotide sequence ID" value="XM_002116007.1"/>
</dbReference>
<keyword evidence="7 8" id="KW-0807">Transducer</keyword>
<evidence type="ECO:0000259" key="10">
    <source>
        <dbReference type="PROSITE" id="PS50262"/>
    </source>
</evidence>
<keyword evidence="4 8" id="KW-0297">G-protein coupled receptor</keyword>
<keyword evidence="2 8" id="KW-0812">Transmembrane</keyword>
<comment type="subcellular location">
    <subcellularLocation>
        <location evidence="1">Membrane</location>
        <topology evidence="1">Multi-pass membrane protein</topology>
    </subcellularLocation>
</comment>
<evidence type="ECO:0000256" key="2">
    <source>
        <dbReference type="ARBA" id="ARBA00022692"/>
    </source>
</evidence>
<evidence type="ECO:0000256" key="6">
    <source>
        <dbReference type="ARBA" id="ARBA00023170"/>
    </source>
</evidence>
<dbReference type="GO" id="GO:0007186">
    <property type="term" value="P:G protein-coupled receptor signaling pathway"/>
    <property type="evidence" value="ECO:0000318"/>
    <property type="project" value="GO_Central"/>
</dbReference>
<dbReference type="CDD" id="cd00637">
    <property type="entry name" value="7tm_classA_rhodopsin-like"/>
    <property type="match status" value="1"/>
</dbReference>
<dbReference type="Proteomes" id="UP000009022">
    <property type="component" value="Unassembled WGS sequence"/>
</dbReference>
<evidence type="ECO:0000313" key="12">
    <source>
        <dbReference type="Proteomes" id="UP000009022"/>
    </source>
</evidence>
<keyword evidence="6 8" id="KW-0675">Receptor</keyword>
<dbReference type="STRING" id="10228.B3S790"/>
<dbReference type="PhylomeDB" id="B3S790"/>
<keyword evidence="5 9" id="KW-0472">Membrane</keyword>
<dbReference type="Gene3D" id="1.20.1070.10">
    <property type="entry name" value="Rhodopsin 7-helix transmembrane proteins"/>
    <property type="match status" value="1"/>
</dbReference>
<dbReference type="KEGG" id="tad:TRIADDRAFT_60081"/>
<dbReference type="CTD" id="6757256"/>
<dbReference type="GO" id="GO:0016020">
    <property type="term" value="C:membrane"/>
    <property type="evidence" value="ECO:0007669"/>
    <property type="project" value="UniProtKB-SubCell"/>
</dbReference>
<dbReference type="Pfam" id="PF00001">
    <property type="entry name" value="7tm_1"/>
    <property type="match status" value="1"/>
</dbReference>
<name>B3S790_TRIAD</name>
<evidence type="ECO:0000256" key="3">
    <source>
        <dbReference type="ARBA" id="ARBA00022989"/>
    </source>
</evidence>
<evidence type="ECO:0000256" key="4">
    <source>
        <dbReference type="ARBA" id="ARBA00023040"/>
    </source>
</evidence>
<dbReference type="eggNOG" id="KOG4219">
    <property type="taxonomic scope" value="Eukaryota"/>
</dbReference>
<comment type="similarity">
    <text evidence="8">Belongs to the G-protein coupled receptor 1 family.</text>
</comment>
<feature type="domain" description="G-protein coupled receptors family 1 profile" evidence="10">
    <location>
        <begin position="45"/>
        <end position="284"/>
    </location>
</feature>
<feature type="transmembrane region" description="Helical" evidence="9">
    <location>
        <begin position="227"/>
        <end position="248"/>
    </location>
</feature>
<dbReference type="GeneID" id="6757256"/>
<evidence type="ECO:0000256" key="5">
    <source>
        <dbReference type="ARBA" id="ARBA00023136"/>
    </source>
</evidence>
<feature type="transmembrane region" description="Helical" evidence="9">
    <location>
        <begin position="125"/>
        <end position="147"/>
    </location>
</feature>
<keyword evidence="3 9" id="KW-1133">Transmembrane helix</keyword>
<dbReference type="PRINTS" id="PR00237">
    <property type="entry name" value="GPCRRHODOPSN"/>
</dbReference>
<protein>
    <recommendedName>
        <fullName evidence="10">G-protein coupled receptors family 1 profile domain-containing protein</fullName>
    </recommendedName>
</protein>
<dbReference type="InParanoid" id="B3S790"/>
<evidence type="ECO:0000256" key="9">
    <source>
        <dbReference type="SAM" id="Phobius"/>
    </source>
</evidence>
<dbReference type="GO" id="GO:0004930">
    <property type="term" value="F:G protein-coupled receptor activity"/>
    <property type="evidence" value="ECO:0007669"/>
    <property type="project" value="UniProtKB-KW"/>
</dbReference>
<dbReference type="EMBL" id="DS985253">
    <property type="protein sequence ID" value="EDV21443.1"/>
    <property type="molecule type" value="Genomic_DNA"/>
</dbReference>
<dbReference type="PROSITE" id="PS50262">
    <property type="entry name" value="G_PROTEIN_RECEP_F1_2"/>
    <property type="match status" value="1"/>
</dbReference>
<organism evidence="11 12">
    <name type="scientific">Trichoplax adhaerens</name>
    <name type="common">Trichoplax reptans</name>
    <dbReference type="NCBI Taxonomy" id="10228"/>
    <lineage>
        <taxon>Eukaryota</taxon>
        <taxon>Metazoa</taxon>
        <taxon>Placozoa</taxon>
        <taxon>Uniplacotomia</taxon>
        <taxon>Trichoplacea</taxon>
        <taxon>Trichoplacidae</taxon>
        <taxon>Trichoplax</taxon>
    </lineage>
</organism>
<dbReference type="PANTHER" id="PTHR24235:SF29">
    <property type="entry name" value="GH23382P"/>
    <property type="match status" value="1"/>
</dbReference>
<feature type="transmembrane region" description="Helical" evidence="9">
    <location>
        <begin position="83"/>
        <end position="104"/>
    </location>
</feature>
<evidence type="ECO:0000256" key="8">
    <source>
        <dbReference type="RuleBase" id="RU000688"/>
    </source>
</evidence>
<keyword evidence="12" id="KW-1185">Reference proteome</keyword>
<dbReference type="InterPro" id="IPR017452">
    <property type="entry name" value="GPCR_Rhodpsn_7TM"/>
</dbReference>
<feature type="transmembrane region" description="Helical" evidence="9">
    <location>
        <begin position="167"/>
        <end position="190"/>
    </location>
</feature>
<dbReference type="FunFam" id="1.20.1070.10:FF:000278">
    <property type="entry name" value="Trace amine-associated receptor 1"/>
    <property type="match status" value="1"/>
</dbReference>
<evidence type="ECO:0000313" key="11">
    <source>
        <dbReference type="EMBL" id="EDV21443.1"/>
    </source>
</evidence>
<proteinExistence type="inferred from homology"/>
<gene>
    <name evidence="11" type="ORF">TRIADDRAFT_60081</name>
</gene>
<dbReference type="PANTHER" id="PTHR24235">
    <property type="entry name" value="NEUROPEPTIDE Y RECEPTOR"/>
    <property type="match status" value="1"/>
</dbReference>
<feature type="transmembrane region" description="Helical" evidence="9">
    <location>
        <begin position="50"/>
        <end position="71"/>
    </location>
</feature>
<sequence length="329" mass="37713">MAFVDLQVIDVKNVIPRCTKYGVQIREFHSFRFRITYGLSRHSRLIIKKATTNIIANITSLITFIQIAIHHHDYHSGSLMCRYYVYIYASSYGISISTLTLLAIDRYYAIIRPLSPFYRIYRRQFLITCEIGIWILSLLIHIPTFFYMSVHRQDTLLCDFPDITNSVSAYLISFVLIDNILPSSIISITYGRIIIHQNNYVQPGQMGRNQLQNDINKRQLTKMLGTISFFYVITTIPTSFVFLGSAITQKSLLKIRQDSLVAFLLIFFSISVTASISTINPFLYLAFDKKLSKKALTRLGAIRNFIYEKTISTRAVFNNSGQTPTAAST</sequence>
<reference evidence="11 12" key="1">
    <citation type="journal article" date="2008" name="Nature">
        <title>The Trichoplax genome and the nature of placozoans.</title>
        <authorList>
            <person name="Srivastava M."/>
            <person name="Begovic E."/>
            <person name="Chapman J."/>
            <person name="Putnam N.H."/>
            <person name="Hellsten U."/>
            <person name="Kawashima T."/>
            <person name="Kuo A."/>
            <person name="Mitros T."/>
            <person name="Salamov A."/>
            <person name="Carpenter M.L."/>
            <person name="Signorovitch A.Y."/>
            <person name="Moreno M.A."/>
            <person name="Kamm K."/>
            <person name="Grimwood J."/>
            <person name="Schmutz J."/>
            <person name="Shapiro H."/>
            <person name="Grigoriev I.V."/>
            <person name="Buss L.W."/>
            <person name="Schierwater B."/>
            <person name="Dellaporta S.L."/>
            <person name="Rokhsar D.S."/>
        </authorList>
    </citation>
    <scope>NUCLEOTIDE SEQUENCE [LARGE SCALE GENOMIC DNA]</scope>
    <source>
        <strain evidence="11 12">Grell-BS-1999</strain>
    </source>
</reference>
<dbReference type="HOGENOM" id="CLU_054463_0_0_1"/>
<evidence type="ECO:0000256" key="7">
    <source>
        <dbReference type="ARBA" id="ARBA00023224"/>
    </source>
</evidence>
<evidence type="ECO:0000256" key="1">
    <source>
        <dbReference type="ARBA" id="ARBA00004141"/>
    </source>
</evidence>
<dbReference type="AlphaFoldDB" id="B3S790"/>
<dbReference type="PROSITE" id="PS00237">
    <property type="entry name" value="G_PROTEIN_RECEP_F1_1"/>
    <property type="match status" value="1"/>
</dbReference>
<dbReference type="SUPFAM" id="SSF81321">
    <property type="entry name" value="Family A G protein-coupled receptor-like"/>
    <property type="match status" value="1"/>
</dbReference>
<dbReference type="InterPro" id="IPR000276">
    <property type="entry name" value="GPCR_Rhodpsn"/>
</dbReference>